<evidence type="ECO:0000313" key="3">
    <source>
        <dbReference type="EMBL" id="MDX5894509.1"/>
    </source>
</evidence>
<dbReference type="EMBL" id="CP007514">
    <property type="protein sequence ID" value="AHY47104.1"/>
    <property type="molecule type" value="Genomic_DNA"/>
</dbReference>
<organism evidence="2 4">
    <name type="scientific">Rubrobacter radiotolerans</name>
    <name type="common">Arthrobacter radiotolerans</name>
    <dbReference type="NCBI Taxonomy" id="42256"/>
    <lineage>
        <taxon>Bacteria</taxon>
        <taxon>Bacillati</taxon>
        <taxon>Actinomycetota</taxon>
        <taxon>Rubrobacteria</taxon>
        <taxon>Rubrobacterales</taxon>
        <taxon>Rubrobacteraceae</taxon>
        <taxon>Rubrobacter</taxon>
    </lineage>
</organism>
<dbReference type="EMBL" id="JAWXXX010000001">
    <property type="protein sequence ID" value="MDX5894509.1"/>
    <property type="molecule type" value="Genomic_DNA"/>
</dbReference>
<dbReference type="AlphaFoldDB" id="A0A023X4Y4"/>
<evidence type="ECO:0000313" key="4">
    <source>
        <dbReference type="Proteomes" id="UP000025229"/>
    </source>
</evidence>
<feature type="compositionally biased region" description="Basic and acidic residues" evidence="1">
    <location>
        <begin position="8"/>
        <end position="20"/>
    </location>
</feature>
<evidence type="ECO:0000313" key="2">
    <source>
        <dbReference type="EMBL" id="AHY47104.1"/>
    </source>
</evidence>
<dbReference type="RefSeq" id="WP_156947970.1">
    <property type="nucleotide sequence ID" value="NZ_CP007514.1"/>
</dbReference>
<proteinExistence type="predicted"/>
<sequence length="45" mass="4963">MTGDEAAGMEKEEVVRDDGRYVILYSSTSPDEPEEAPENGERESS</sequence>
<keyword evidence="4" id="KW-1185">Reference proteome</keyword>
<name>A0A023X4Y4_RUBRA</name>
<dbReference type="KEGG" id="rrd:RradSPS_1821"/>
<feature type="region of interest" description="Disordered" evidence="1">
    <location>
        <begin position="1"/>
        <end position="45"/>
    </location>
</feature>
<evidence type="ECO:0000256" key="1">
    <source>
        <dbReference type="SAM" id="MobiDB-lite"/>
    </source>
</evidence>
<gene>
    <name evidence="2" type="ORF">RradSPS_1821</name>
    <name evidence="3" type="ORF">SIL72_10780</name>
</gene>
<dbReference type="Proteomes" id="UP001281130">
    <property type="component" value="Unassembled WGS sequence"/>
</dbReference>
<protein>
    <submittedName>
        <fullName evidence="2">Uncharacterized protein</fullName>
    </submittedName>
</protein>
<dbReference type="Proteomes" id="UP000025229">
    <property type="component" value="Chromosome"/>
</dbReference>
<reference evidence="3" key="2">
    <citation type="submission" date="2023-11" db="EMBL/GenBank/DDBJ databases">
        <title>MicrobeMod: A computational toolkit for identifying prokaryotic methylation and restriction-modification with nanopore sequencing.</title>
        <authorList>
            <person name="Crits-Christoph A."/>
            <person name="Kang S.C."/>
            <person name="Lee H."/>
            <person name="Ostrov N."/>
        </authorList>
    </citation>
    <scope>NUCLEOTIDE SEQUENCE</scope>
    <source>
        <strain evidence="3">ATCC 51242</strain>
    </source>
</reference>
<dbReference type="HOGENOM" id="CLU_3204835_0_0_11"/>
<reference evidence="2 4" key="1">
    <citation type="submission" date="2014-03" db="EMBL/GenBank/DDBJ databases">
        <title>Complete genome sequence of the Radio-Resistant Rubrobacter radiotolerans RSPS-4.</title>
        <authorList>
            <person name="Egas C.C."/>
            <person name="Barroso C.C."/>
            <person name="Froufe H.J.C."/>
            <person name="Pacheco J.J."/>
            <person name="Albuquerque L.L."/>
            <person name="da Costa M.M.S."/>
        </authorList>
    </citation>
    <scope>NUCLEOTIDE SEQUENCE [LARGE SCALE GENOMIC DNA]</scope>
    <source>
        <strain evidence="2 4">RSPS-4</strain>
    </source>
</reference>
<accession>A0A023X4Y4</accession>